<name>A0A843V635_COLES</name>
<feature type="compositionally biased region" description="Polar residues" evidence="1">
    <location>
        <begin position="214"/>
        <end position="223"/>
    </location>
</feature>
<organism evidence="2 3">
    <name type="scientific">Colocasia esculenta</name>
    <name type="common">Wild taro</name>
    <name type="synonym">Arum esculentum</name>
    <dbReference type="NCBI Taxonomy" id="4460"/>
    <lineage>
        <taxon>Eukaryota</taxon>
        <taxon>Viridiplantae</taxon>
        <taxon>Streptophyta</taxon>
        <taxon>Embryophyta</taxon>
        <taxon>Tracheophyta</taxon>
        <taxon>Spermatophyta</taxon>
        <taxon>Magnoliopsida</taxon>
        <taxon>Liliopsida</taxon>
        <taxon>Araceae</taxon>
        <taxon>Aroideae</taxon>
        <taxon>Colocasieae</taxon>
        <taxon>Colocasia</taxon>
    </lineage>
</organism>
<dbReference type="AlphaFoldDB" id="A0A843V635"/>
<dbReference type="EMBL" id="NMUH01001130">
    <property type="protein sequence ID" value="MQL89240.1"/>
    <property type="molecule type" value="Genomic_DNA"/>
</dbReference>
<evidence type="ECO:0000256" key="1">
    <source>
        <dbReference type="SAM" id="MobiDB-lite"/>
    </source>
</evidence>
<keyword evidence="3" id="KW-1185">Reference proteome</keyword>
<reference evidence="2" key="1">
    <citation type="submission" date="2017-07" db="EMBL/GenBank/DDBJ databases">
        <title>Taro Niue Genome Assembly and Annotation.</title>
        <authorList>
            <person name="Atibalentja N."/>
            <person name="Keating K."/>
            <person name="Fields C.J."/>
        </authorList>
    </citation>
    <scope>NUCLEOTIDE SEQUENCE</scope>
    <source>
        <strain evidence="2">Niue_2</strain>
        <tissue evidence="2">Leaf</tissue>
    </source>
</reference>
<feature type="region of interest" description="Disordered" evidence="1">
    <location>
        <begin position="187"/>
        <end position="223"/>
    </location>
</feature>
<evidence type="ECO:0000313" key="2">
    <source>
        <dbReference type="EMBL" id="MQL89240.1"/>
    </source>
</evidence>
<accession>A0A843V635</accession>
<protein>
    <submittedName>
        <fullName evidence="2">Uncharacterized protein</fullName>
    </submittedName>
</protein>
<dbReference type="Proteomes" id="UP000652761">
    <property type="component" value="Unassembled WGS sequence"/>
</dbReference>
<feature type="compositionally biased region" description="Polar residues" evidence="1">
    <location>
        <begin position="195"/>
        <end position="206"/>
    </location>
</feature>
<evidence type="ECO:0000313" key="3">
    <source>
        <dbReference type="Proteomes" id="UP000652761"/>
    </source>
</evidence>
<sequence length="223" mass="24460">MPSNPRCSDDALAAEVFDPSLAVLWCLLPLRSVAYGLLLLPSSSIYGLLLLPSSSIYDLRAAAASFELSPTKLYVLYLDLKNRSGWGWDDDKHMPVPGDQETWEDLVARKTEFKKIQGKPFLFMEQLTLICSNSLARGDNAALNVGTSFLDIRNDNVDVEDEDDTGIDLGIEGGTPEYNVRQSHTPVNVDVNEGDNVSPTSNIPSTTKRKHGVMTNNSAIESL</sequence>
<feature type="non-terminal residue" evidence="2">
    <location>
        <position position="223"/>
    </location>
</feature>
<proteinExistence type="predicted"/>
<comment type="caution">
    <text evidence="2">The sequence shown here is derived from an EMBL/GenBank/DDBJ whole genome shotgun (WGS) entry which is preliminary data.</text>
</comment>
<gene>
    <name evidence="2" type="ORF">Taro_021813</name>
</gene>
<dbReference type="OrthoDB" id="683390at2759"/>